<comment type="caution">
    <text evidence="2">The sequence shown here is derived from an EMBL/GenBank/DDBJ whole genome shotgun (WGS) entry which is preliminary data.</text>
</comment>
<name>A0A9X0CKH3_9CNID</name>
<dbReference type="EMBL" id="MU827308">
    <property type="protein sequence ID" value="KAJ7361807.1"/>
    <property type="molecule type" value="Genomic_DNA"/>
</dbReference>
<evidence type="ECO:0000256" key="1">
    <source>
        <dbReference type="SAM" id="MobiDB-lite"/>
    </source>
</evidence>
<feature type="region of interest" description="Disordered" evidence="1">
    <location>
        <begin position="1"/>
        <end position="60"/>
    </location>
</feature>
<gene>
    <name evidence="2" type="ORF">OS493_014448</name>
</gene>
<proteinExistence type="predicted"/>
<protein>
    <submittedName>
        <fullName evidence="2">Uncharacterized protein</fullName>
    </submittedName>
</protein>
<sequence length="102" mass="11073">MVEKAEVPRTPCPPPHKEDSDGLSPTPHGRLSDSLAHPTRKTQMPCLPPHKEDSDPCPPSCKEDSYLVFGHAPVPGSSLPSLQSQKSSLTDVQLIVIFHLSK</sequence>
<reference evidence="2" key="1">
    <citation type="submission" date="2023-01" db="EMBL/GenBank/DDBJ databases">
        <title>Genome assembly of the deep-sea coral Lophelia pertusa.</title>
        <authorList>
            <person name="Herrera S."/>
            <person name="Cordes E."/>
        </authorList>
    </citation>
    <scope>NUCLEOTIDE SEQUENCE</scope>
    <source>
        <strain evidence="2">USNM1676648</strain>
        <tissue evidence="2">Polyp</tissue>
    </source>
</reference>
<evidence type="ECO:0000313" key="3">
    <source>
        <dbReference type="Proteomes" id="UP001163046"/>
    </source>
</evidence>
<dbReference type="Proteomes" id="UP001163046">
    <property type="component" value="Unassembled WGS sequence"/>
</dbReference>
<dbReference type="AlphaFoldDB" id="A0A9X0CKH3"/>
<accession>A0A9X0CKH3</accession>
<evidence type="ECO:0000313" key="2">
    <source>
        <dbReference type="EMBL" id="KAJ7361807.1"/>
    </source>
</evidence>
<keyword evidence="3" id="KW-1185">Reference proteome</keyword>
<organism evidence="2 3">
    <name type="scientific">Desmophyllum pertusum</name>
    <dbReference type="NCBI Taxonomy" id="174260"/>
    <lineage>
        <taxon>Eukaryota</taxon>
        <taxon>Metazoa</taxon>
        <taxon>Cnidaria</taxon>
        <taxon>Anthozoa</taxon>
        <taxon>Hexacorallia</taxon>
        <taxon>Scleractinia</taxon>
        <taxon>Caryophylliina</taxon>
        <taxon>Caryophylliidae</taxon>
        <taxon>Desmophyllum</taxon>
    </lineage>
</organism>